<protein>
    <recommendedName>
        <fullName evidence="3">Tetratricopeptide repeat protein</fullName>
    </recommendedName>
</protein>
<dbReference type="Proteomes" id="UP000318199">
    <property type="component" value="Unassembled WGS sequence"/>
</dbReference>
<sequence length="370" mass="39753">MAHLLYSAKDRQGRAVQGFVEAAATADAREELMARGLSDVVLHQEAALATDARDIAGLDEAQARELARISISAMRRPGLLPLLGDVARNNRGWLLFDAALAGWGAYSGSRWLLASGLGLALLPFALAIWQYRHGGRYLALVKSFSIGEWDRVQELAAKLRVVSASRPTMDFDLDVRLACIVARRDGLAPAVAALAAWPAKLADTPGVYEGRLASVHAAAGDRDGYVRLMQASYEYAPSEPSRILDLALAHARFGDAKRAGELMQTLDASLLPPHGKGFVHWVDGLVRLRTGAPGGLDELQRGVAEFLKLASQPAVWTSLAFCTCDHAVALALAGSREAARAELAQVWTMVRAHADKPLLRMLQADGLAPN</sequence>
<dbReference type="EMBL" id="VOBQ01000006">
    <property type="protein sequence ID" value="TWO71639.1"/>
    <property type="molecule type" value="Genomic_DNA"/>
</dbReference>
<evidence type="ECO:0008006" key="3">
    <source>
        <dbReference type="Google" id="ProtNLM"/>
    </source>
</evidence>
<keyword evidence="2" id="KW-1185">Reference proteome</keyword>
<evidence type="ECO:0000313" key="1">
    <source>
        <dbReference type="EMBL" id="TWO71639.1"/>
    </source>
</evidence>
<evidence type="ECO:0000313" key="2">
    <source>
        <dbReference type="Proteomes" id="UP000318199"/>
    </source>
</evidence>
<comment type="caution">
    <text evidence="1">The sequence shown here is derived from an EMBL/GenBank/DDBJ whole genome shotgun (WGS) entry which is preliminary data.</text>
</comment>
<dbReference type="RefSeq" id="WP_145892580.1">
    <property type="nucleotide sequence ID" value="NZ_VOBQ01000006.1"/>
</dbReference>
<reference evidence="1 2" key="1">
    <citation type="submission" date="2019-07" db="EMBL/GenBank/DDBJ databases">
        <title>Caenimonas sedimenti sp. nov., isolated from activated sludge.</title>
        <authorList>
            <person name="Xu J."/>
        </authorList>
    </citation>
    <scope>NUCLEOTIDE SEQUENCE [LARGE SCALE GENOMIC DNA]</scope>
    <source>
        <strain evidence="1 2">HX-9-20</strain>
    </source>
</reference>
<accession>A0A562ZST1</accession>
<name>A0A562ZST1_9BURK</name>
<proteinExistence type="predicted"/>
<dbReference type="AlphaFoldDB" id="A0A562ZST1"/>
<dbReference type="OrthoDB" id="8803144at2"/>
<gene>
    <name evidence="1" type="ORF">FN976_08465</name>
</gene>
<organism evidence="1 2">
    <name type="scientific">Caenimonas sedimenti</name>
    <dbReference type="NCBI Taxonomy" id="2596921"/>
    <lineage>
        <taxon>Bacteria</taxon>
        <taxon>Pseudomonadati</taxon>
        <taxon>Pseudomonadota</taxon>
        <taxon>Betaproteobacteria</taxon>
        <taxon>Burkholderiales</taxon>
        <taxon>Comamonadaceae</taxon>
        <taxon>Caenimonas</taxon>
    </lineage>
</organism>